<evidence type="ECO:0000256" key="2">
    <source>
        <dbReference type="ARBA" id="ARBA00022694"/>
    </source>
</evidence>
<evidence type="ECO:0000256" key="5">
    <source>
        <dbReference type="ARBA" id="ARBA00022958"/>
    </source>
</evidence>
<comment type="caution">
    <text evidence="7">Lacks conserved residue(s) required for the propagation of feature annotation.</text>
</comment>
<sequence length="448" mass="47276">MTASETIFALSTAPGRAGVAVLRVSGPMAGEAARALSGEDLPAAREARLRGFRNEAGELIDKGLLLWFPGPNSFTGEDLAEFHVHGGRAVIQGMIDALSHQTGLRPAEAGEFTRRAFDAGKLDLTEVEGLADLINAETDAQRRQAVRQMGGSLSRRIEDWRARVLHVSAHMEAAIDFSDEELPEDLAASVRENVAALVKELDTALAESWRGERLREGLSVAIVGAPNAGKSSLLNAIAGRDAAIVSETAGTTRDVVEVHLDLAGYPVILADTAGLRELPEGGDGIEAEGIRRARARAAEADITLAIFDAAAPASPDAATRDLLTPSSVVVWNKTDLAGTNSAPAIDGYEAIAASALTGQGLDSLLSRLESIAVDQFGLGEAAPAITRARHRTALEEMRLCLARALDAPAPELAAEDLRLAARTLGRITGRVDVEDLLDVIFHDFCIGK</sequence>
<feature type="binding site" evidence="7">
    <location>
        <begin position="246"/>
        <end position="252"/>
    </location>
    <ligand>
        <name>GTP</name>
        <dbReference type="ChEBI" id="CHEBI:37565"/>
    </ligand>
</feature>
<comment type="caution">
    <text evidence="10">The sequence shown here is derived from an EMBL/GenBank/DDBJ whole genome shotgun (WGS) entry which is preliminary data.</text>
</comment>
<dbReference type="SUPFAM" id="SSF52540">
    <property type="entry name" value="P-loop containing nucleoside triphosphate hydrolases"/>
    <property type="match status" value="1"/>
</dbReference>
<evidence type="ECO:0000256" key="6">
    <source>
        <dbReference type="ARBA" id="ARBA00023134"/>
    </source>
</evidence>
<dbReference type="InterPro" id="IPR025867">
    <property type="entry name" value="MnmE_helical"/>
</dbReference>
<feature type="binding site" evidence="7">
    <location>
        <begin position="271"/>
        <end position="274"/>
    </location>
    <ligand>
        <name>GTP</name>
        <dbReference type="ChEBI" id="CHEBI:37565"/>
    </ligand>
</feature>
<dbReference type="InterPro" id="IPR006073">
    <property type="entry name" value="GTP-bd"/>
</dbReference>
<feature type="domain" description="TrmE-type G" evidence="9">
    <location>
        <begin position="217"/>
        <end position="373"/>
    </location>
</feature>
<dbReference type="Proteomes" id="UP000253941">
    <property type="component" value="Unassembled WGS sequence"/>
</dbReference>
<feature type="binding site" evidence="7">
    <location>
        <position position="448"/>
    </location>
    <ligand>
        <name>(6S)-5-formyl-5,6,7,8-tetrahydrofolate</name>
        <dbReference type="ChEBI" id="CHEBI:57457"/>
    </ligand>
</feature>
<dbReference type="NCBIfam" id="TIGR00231">
    <property type="entry name" value="small_GTP"/>
    <property type="match status" value="1"/>
</dbReference>
<comment type="subunit">
    <text evidence="7">Homodimer. Heterotetramer of two MnmE and two MnmG subunits.</text>
</comment>
<proteinExistence type="inferred from homology"/>
<dbReference type="Gene3D" id="3.30.1360.120">
    <property type="entry name" value="Probable tRNA modification gtpase trme, domain 1"/>
    <property type="match status" value="1"/>
</dbReference>
<feature type="binding site" evidence="7">
    <location>
        <position position="252"/>
    </location>
    <ligand>
        <name>Mg(2+)</name>
        <dbReference type="ChEBI" id="CHEBI:18420"/>
    </ligand>
</feature>
<dbReference type="PANTHER" id="PTHR42714:SF2">
    <property type="entry name" value="TRNA MODIFICATION GTPASE GTPBP3, MITOCHONDRIAL"/>
    <property type="match status" value="1"/>
</dbReference>
<dbReference type="GO" id="GO:0030488">
    <property type="term" value="P:tRNA methylation"/>
    <property type="evidence" value="ECO:0007669"/>
    <property type="project" value="TreeGrafter"/>
</dbReference>
<dbReference type="PANTHER" id="PTHR42714">
    <property type="entry name" value="TRNA MODIFICATION GTPASE GTPBP3"/>
    <property type="match status" value="1"/>
</dbReference>
<dbReference type="RefSeq" id="WP_114580515.1">
    <property type="nucleotide sequence ID" value="NZ_QPMH01000002.1"/>
</dbReference>
<dbReference type="NCBIfam" id="TIGR00450">
    <property type="entry name" value="mnmE_trmE_thdF"/>
    <property type="match status" value="1"/>
</dbReference>
<dbReference type="EMBL" id="QPMH01000002">
    <property type="protein sequence ID" value="RDD63259.1"/>
    <property type="molecule type" value="Genomic_DNA"/>
</dbReference>
<dbReference type="InterPro" id="IPR004520">
    <property type="entry name" value="GTPase_MnmE"/>
</dbReference>
<keyword evidence="7" id="KW-0460">Magnesium</keyword>
<organism evidence="10 11">
    <name type="scientific">Ferruginivarius sediminum</name>
    <dbReference type="NCBI Taxonomy" id="2661937"/>
    <lineage>
        <taxon>Bacteria</taxon>
        <taxon>Pseudomonadati</taxon>
        <taxon>Pseudomonadota</taxon>
        <taxon>Alphaproteobacteria</taxon>
        <taxon>Rhodospirillales</taxon>
        <taxon>Rhodospirillaceae</taxon>
        <taxon>Ferruginivarius</taxon>
    </lineage>
</organism>
<feature type="binding site" evidence="7">
    <location>
        <position position="121"/>
    </location>
    <ligand>
        <name>(6S)-5-formyl-5,6,7,8-tetrahydrofolate</name>
        <dbReference type="ChEBI" id="CHEBI:57457"/>
    </ligand>
</feature>
<evidence type="ECO:0000313" key="11">
    <source>
        <dbReference type="Proteomes" id="UP000253941"/>
    </source>
</evidence>
<dbReference type="GO" id="GO:0005737">
    <property type="term" value="C:cytoplasm"/>
    <property type="evidence" value="ECO:0007669"/>
    <property type="project" value="UniProtKB-SubCell"/>
</dbReference>
<dbReference type="AlphaFoldDB" id="A0A369TD71"/>
<dbReference type="EC" id="3.6.-.-" evidence="7"/>
<dbReference type="Pfam" id="PF12631">
    <property type="entry name" value="MnmE_helical"/>
    <property type="match status" value="1"/>
</dbReference>
<evidence type="ECO:0000259" key="9">
    <source>
        <dbReference type="PROSITE" id="PS51709"/>
    </source>
</evidence>
<feature type="binding site" evidence="7">
    <location>
        <begin position="227"/>
        <end position="232"/>
    </location>
    <ligand>
        <name>GTP</name>
        <dbReference type="ChEBI" id="CHEBI:37565"/>
    </ligand>
</feature>
<protein>
    <recommendedName>
        <fullName evidence="7">tRNA modification GTPase MnmE</fullName>
        <ecNumber evidence="7">3.6.-.-</ecNumber>
    </recommendedName>
</protein>
<keyword evidence="5 7" id="KW-0630">Potassium</keyword>
<evidence type="ECO:0000256" key="3">
    <source>
        <dbReference type="ARBA" id="ARBA00022741"/>
    </source>
</evidence>
<gene>
    <name evidence="7" type="primary">mnmE</name>
    <name evidence="7" type="synonym">trmE</name>
    <name evidence="10" type="ORF">DRB17_02060</name>
</gene>
<dbReference type="GO" id="GO:0002098">
    <property type="term" value="P:tRNA wobble uridine modification"/>
    <property type="evidence" value="ECO:0007669"/>
    <property type="project" value="TreeGrafter"/>
</dbReference>
<accession>A0A369TD71</accession>
<feature type="binding site" evidence="7">
    <location>
        <position position="23"/>
    </location>
    <ligand>
        <name>(6S)-5-formyl-5,6,7,8-tetrahydrofolate</name>
        <dbReference type="ChEBI" id="CHEBI:57457"/>
    </ligand>
</feature>
<dbReference type="HAMAP" id="MF_00379">
    <property type="entry name" value="GTPase_MnmE"/>
    <property type="match status" value="1"/>
</dbReference>
<dbReference type="InterPro" id="IPR027266">
    <property type="entry name" value="TrmE/GcvT-like"/>
</dbReference>
<dbReference type="InterPro" id="IPR018948">
    <property type="entry name" value="GTP-bd_TrmE_N"/>
</dbReference>
<dbReference type="InterPro" id="IPR031168">
    <property type="entry name" value="G_TrmE"/>
</dbReference>
<dbReference type="PRINTS" id="PR00326">
    <property type="entry name" value="GTP1OBG"/>
</dbReference>
<dbReference type="Gene3D" id="3.40.50.300">
    <property type="entry name" value="P-loop containing nucleotide triphosphate hydrolases"/>
    <property type="match status" value="1"/>
</dbReference>
<dbReference type="GO" id="GO:0003924">
    <property type="term" value="F:GTPase activity"/>
    <property type="evidence" value="ECO:0007669"/>
    <property type="project" value="UniProtKB-UniRule"/>
</dbReference>
<keyword evidence="11" id="KW-1185">Reference proteome</keyword>
<dbReference type="NCBIfam" id="NF003661">
    <property type="entry name" value="PRK05291.1-3"/>
    <property type="match status" value="1"/>
</dbReference>
<comment type="similarity">
    <text evidence="1 7 8">Belongs to the TRAFAC class TrmE-Era-EngA-EngB-Septin-like GTPase superfamily. TrmE GTPase family.</text>
</comment>
<dbReference type="CDD" id="cd14858">
    <property type="entry name" value="TrmE_N"/>
    <property type="match status" value="1"/>
</dbReference>
<dbReference type="FunFam" id="3.30.1360.120:FF:000007">
    <property type="entry name" value="tRNA modification GTPase GTPBP3, mitochondrial"/>
    <property type="match status" value="1"/>
</dbReference>
<keyword evidence="4 7" id="KW-0378">Hydrolase</keyword>
<comment type="function">
    <text evidence="7">Exhibits a very high intrinsic GTPase hydrolysis rate. Involved in the addition of a carboxymethylaminomethyl (cmnm) group at the wobble position (U34) of certain tRNAs, forming tRNA-cmnm(5)s(2)U34.</text>
</comment>
<dbReference type="CDD" id="cd04164">
    <property type="entry name" value="trmE"/>
    <property type="match status" value="1"/>
</dbReference>
<dbReference type="SUPFAM" id="SSF116878">
    <property type="entry name" value="TrmE connector domain"/>
    <property type="match status" value="1"/>
</dbReference>
<name>A0A369TD71_9PROT</name>
<dbReference type="Gene3D" id="1.20.120.430">
    <property type="entry name" value="tRNA modification GTPase MnmE domain 2"/>
    <property type="match status" value="1"/>
</dbReference>
<dbReference type="InterPro" id="IPR027368">
    <property type="entry name" value="MnmE_dom2"/>
</dbReference>
<dbReference type="GO" id="GO:0005525">
    <property type="term" value="F:GTP binding"/>
    <property type="evidence" value="ECO:0007669"/>
    <property type="project" value="UniProtKB-UniRule"/>
</dbReference>
<reference evidence="10 11" key="1">
    <citation type="submission" date="2018-07" db="EMBL/GenBank/DDBJ databases">
        <title>Venubactetium sediminum gen. nov., sp. nov., isolated from a marine solar saltern.</title>
        <authorList>
            <person name="Wang S."/>
        </authorList>
    </citation>
    <scope>NUCLEOTIDE SEQUENCE [LARGE SCALE GENOMIC DNA]</scope>
    <source>
        <strain evidence="10 11">WD2A32</strain>
    </source>
</reference>
<dbReference type="Pfam" id="PF01926">
    <property type="entry name" value="MMR_HSR1"/>
    <property type="match status" value="1"/>
</dbReference>
<dbReference type="GO" id="GO:0046872">
    <property type="term" value="F:metal ion binding"/>
    <property type="evidence" value="ECO:0007669"/>
    <property type="project" value="UniProtKB-KW"/>
</dbReference>
<dbReference type="InterPro" id="IPR027417">
    <property type="entry name" value="P-loop_NTPase"/>
</dbReference>
<evidence type="ECO:0000256" key="4">
    <source>
        <dbReference type="ARBA" id="ARBA00022801"/>
    </source>
</evidence>
<keyword evidence="7" id="KW-0479">Metal-binding</keyword>
<keyword evidence="6 7" id="KW-0342">GTP-binding</keyword>
<keyword evidence="2 7" id="KW-0819">tRNA processing</keyword>
<dbReference type="Pfam" id="PF10396">
    <property type="entry name" value="TrmE_N"/>
    <property type="match status" value="1"/>
</dbReference>
<evidence type="ECO:0000313" key="10">
    <source>
        <dbReference type="EMBL" id="RDD63259.1"/>
    </source>
</evidence>
<dbReference type="InterPro" id="IPR005225">
    <property type="entry name" value="Small_GTP-bd"/>
</dbReference>
<comment type="cofactor">
    <cofactor evidence="7">
        <name>K(+)</name>
        <dbReference type="ChEBI" id="CHEBI:29103"/>
    </cofactor>
    <text evidence="7">Binds 1 potassium ion per subunit.</text>
</comment>
<evidence type="ECO:0000256" key="7">
    <source>
        <dbReference type="HAMAP-Rule" id="MF_00379"/>
    </source>
</evidence>
<evidence type="ECO:0000256" key="8">
    <source>
        <dbReference type="RuleBase" id="RU003313"/>
    </source>
</evidence>
<evidence type="ECO:0000256" key="1">
    <source>
        <dbReference type="ARBA" id="ARBA00011043"/>
    </source>
</evidence>
<keyword evidence="3 7" id="KW-0547">Nucleotide-binding</keyword>
<keyword evidence="7" id="KW-0963">Cytoplasm</keyword>
<comment type="subcellular location">
    <subcellularLocation>
        <location evidence="7">Cytoplasm</location>
    </subcellularLocation>
</comment>
<dbReference type="PROSITE" id="PS51709">
    <property type="entry name" value="G_TRME"/>
    <property type="match status" value="1"/>
</dbReference>
<feature type="binding site" evidence="7">
    <location>
        <position position="81"/>
    </location>
    <ligand>
        <name>(6S)-5-formyl-5,6,7,8-tetrahydrofolate</name>
        <dbReference type="ChEBI" id="CHEBI:57457"/>
    </ligand>
</feature>
<feature type="binding site" evidence="7">
    <location>
        <position position="231"/>
    </location>
    <ligand>
        <name>Mg(2+)</name>
        <dbReference type="ChEBI" id="CHEBI:18420"/>
    </ligand>
</feature>